<feature type="region of interest" description="Disordered" evidence="2">
    <location>
        <begin position="1"/>
        <end position="48"/>
    </location>
</feature>
<name>A0A1D6JM71_MAIZE</name>
<dbReference type="Pfam" id="PF10172">
    <property type="entry name" value="DDA1"/>
    <property type="match status" value="1"/>
</dbReference>
<dbReference type="IntAct" id="A0A1D6JM71">
    <property type="interactions" value="79"/>
</dbReference>
<reference evidence="4" key="1">
    <citation type="submission" date="2015-12" db="EMBL/GenBank/DDBJ databases">
        <title>Update maize B73 reference genome by single molecule sequencing technologies.</title>
        <authorList>
            <consortium name="Maize Genome Sequencing Project"/>
            <person name="Ware D."/>
        </authorList>
    </citation>
    <scope>NUCLEOTIDE SEQUENCE [LARGE SCALE GENOMIC DNA]</scope>
    <source>
        <tissue evidence="4">Seedling</tissue>
    </source>
</reference>
<dbReference type="AlphaFoldDB" id="A0A1D6JM71"/>
<dbReference type="InParanoid" id="A0A1D6JM71"/>
<dbReference type="ExpressionAtlas" id="A0A1D6JM71">
    <property type="expression patterns" value="baseline and differential"/>
</dbReference>
<sequence length="187" mass="20158">MGSPLGGWPSYNPHNFSQLVPADPSAQPSNVTPATYVATHRTDPPPNQGRVICEQLDNSKHLNGYFSHRLLVSDNHGGQEHPAEALVPEIRGEAEAKESCGGQPRSGEQQQEAAQGTCGRRRGPVERKKLKTHSWWPSSPASHLSVSCSLHLSLTAELVAGGGCPPLPCASSSPLTSRMYVWYDQES</sequence>
<organism evidence="4">
    <name type="scientific">Zea mays</name>
    <name type="common">Maize</name>
    <dbReference type="NCBI Taxonomy" id="4577"/>
    <lineage>
        <taxon>Eukaryota</taxon>
        <taxon>Viridiplantae</taxon>
        <taxon>Streptophyta</taxon>
        <taxon>Embryophyta</taxon>
        <taxon>Tracheophyta</taxon>
        <taxon>Spermatophyta</taxon>
        <taxon>Magnoliopsida</taxon>
        <taxon>Liliopsida</taxon>
        <taxon>Poales</taxon>
        <taxon>Poaceae</taxon>
        <taxon>PACMAD clade</taxon>
        <taxon>Panicoideae</taxon>
        <taxon>Andropogonodae</taxon>
        <taxon>Andropogoneae</taxon>
        <taxon>Tripsacinae</taxon>
        <taxon>Zea</taxon>
    </lineage>
</organism>
<dbReference type="PANTHER" id="PTHR31879:SF8">
    <property type="entry name" value="DET1- AND DDB1-ASSOCIATED PROTEIN 1"/>
    <property type="match status" value="1"/>
</dbReference>
<feature type="domain" description="DET1- and DDB1-associated protein 1" evidence="3">
    <location>
        <begin position="5"/>
        <end position="48"/>
    </location>
</feature>
<dbReference type="STRING" id="4577.A0A1D6JM71"/>
<accession>A0A1D6JM71</accession>
<dbReference type="GO" id="GO:0032434">
    <property type="term" value="P:regulation of proteasomal ubiquitin-dependent protein catabolic process"/>
    <property type="evidence" value="ECO:0007669"/>
    <property type="project" value="InterPro"/>
</dbReference>
<evidence type="ECO:0000313" key="4">
    <source>
        <dbReference type="EMBL" id="ONL93162.1"/>
    </source>
</evidence>
<dbReference type="EMBL" id="CM007647">
    <property type="protein sequence ID" value="ONL93162.1"/>
    <property type="molecule type" value="Genomic_DNA"/>
</dbReference>
<keyword evidence="4" id="KW-0436">Ligase</keyword>
<comment type="similarity">
    <text evidence="1">Belongs to the DDA1 family.</text>
</comment>
<gene>
    <name evidence="4" type="ORF">ZEAMMB73_Zm00001d027447</name>
</gene>
<protein>
    <submittedName>
        <fullName evidence="4">Det1 complexing ubiquitin ligase</fullName>
    </submittedName>
</protein>
<dbReference type="OrthoDB" id="8598182at2759"/>
<dbReference type="PANTHER" id="PTHR31879">
    <property type="entry name" value="DET1- AND DDB1-ASSOCIATED PROTEIN 1"/>
    <property type="match status" value="1"/>
</dbReference>
<evidence type="ECO:0000256" key="2">
    <source>
        <dbReference type="SAM" id="MobiDB-lite"/>
    </source>
</evidence>
<proteinExistence type="inferred from homology"/>
<dbReference type="GO" id="GO:0016874">
    <property type="term" value="F:ligase activity"/>
    <property type="evidence" value="ECO:0007669"/>
    <property type="project" value="UniProtKB-KW"/>
</dbReference>
<feature type="region of interest" description="Disordered" evidence="2">
    <location>
        <begin position="94"/>
        <end position="126"/>
    </location>
</feature>
<dbReference type="InterPro" id="IPR018276">
    <property type="entry name" value="DDA1_dom"/>
</dbReference>
<evidence type="ECO:0000259" key="3">
    <source>
        <dbReference type="Pfam" id="PF10172"/>
    </source>
</evidence>
<evidence type="ECO:0000256" key="1">
    <source>
        <dbReference type="ARBA" id="ARBA00008042"/>
    </source>
</evidence>
<dbReference type="InterPro" id="IPR033575">
    <property type="entry name" value="DDA1-like"/>
</dbReference>